<gene>
    <name evidence="2" type="ORF">ANCDUO_20414</name>
</gene>
<organism evidence="2 3">
    <name type="scientific">Ancylostoma duodenale</name>
    <dbReference type="NCBI Taxonomy" id="51022"/>
    <lineage>
        <taxon>Eukaryota</taxon>
        <taxon>Metazoa</taxon>
        <taxon>Ecdysozoa</taxon>
        <taxon>Nematoda</taxon>
        <taxon>Chromadorea</taxon>
        <taxon>Rhabditida</taxon>
        <taxon>Rhabditina</taxon>
        <taxon>Rhabditomorpha</taxon>
        <taxon>Strongyloidea</taxon>
        <taxon>Ancylostomatidae</taxon>
        <taxon>Ancylostomatinae</taxon>
        <taxon>Ancylostoma</taxon>
    </lineage>
</organism>
<dbReference type="AlphaFoldDB" id="A0A0C2FX94"/>
<evidence type="ECO:0000313" key="3">
    <source>
        <dbReference type="Proteomes" id="UP000054047"/>
    </source>
</evidence>
<evidence type="ECO:0000313" key="2">
    <source>
        <dbReference type="EMBL" id="KIH49511.1"/>
    </source>
</evidence>
<feature type="region of interest" description="Disordered" evidence="1">
    <location>
        <begin position="44"/>
        <end position="73"/>
    </location>
</feature>
<protein>
    <submittedName>
        <fullName evidence="2">Uncharacterized protein</fullName>
    </submittedName>
</protein>
<reference evidence="2 3" key="1">
    <citation type="submission" date="2013-12" db="EMBL/GenBank/DDBJ databases">
        <title>Draft genome of the parsitic nematode Ancylostoma duodenale.</title>
        <authorList>
            <person name="Mitreva M."/>
        </authorList>
    </citation>
    <scope>NUCLEOTIDE SEQUENCE [LARGE SCALE GENOMIC DNA]</scope>
    <source>
        <strain evidence="2 3">Zhejiang</strain>
    </source>
</reference>
<keyword evidence="3" id="KW-1185">Reference proteome</keyword>
<name>A0A0C2FX94_9BILA</name>
<feature type="compositionally biased region" description="Basic and acidic residues" evidence="1">
    <location>
        <begin position="53"/>
        <end position="73"/>
    </location>
</feature>
<sequence length="88" mass="9993">MANENVELPMNIARTKTMVMNGTEGEIRLENLRIGVVDHYTYPGQEQVNTPKSKIEEDDVRHSQTSKDEEVFKKTKDVDNVRLSGSEA</sequence>
<evidence type="ECO:0000256" key="1">
    <source>
        <dbReference type="SAM" id="MobiDB-lite"/>
    </source>
</evidence>
<dbReference type="Proteomes" id="UP000054047">
    <property type="component" value="Unassembled WGS sequence"/>
</dbReference>
<accession>A0A0C2FX94</accession>
<dbReference type="EMBL" id="KN753122">
    <property type="protein sequence ID" value="KIH49511.1"/>
    <property type="molecule type" value="Genomic_DNA"/>
</dbReference>
<proteinExistence type="predicted"/>